<dbReference type="InterPro" id="IPR011059">
    <property type="entry name" value="Metal-dep_hydrolase_composite"/>
</dbReference>
<gene>
    <name evidence="2" type="ORF">D6858_04160</name>
</gene>
<dbReference type="InterPro" id="IPR032466">
    <property type="entry name" value="Metal_Hydrolase"/>
</dbReference>
<dbReference type="Proteomes" id="UP000284322">
    <property type="component" value="Unassembled WGS sequence"/>
</dbReference>
<accession>A0A419R444</accession>
<feature type="domain" description="Amidohydrolase-related" evidence="1">
    <location>
        <begin position="4"/>
        <end position="97"/>
    </location>
</feature>
<protein>
    <recommendedName>
        <fullName evidence="1">Amidohydrolase-related domain-containing protein</fullName>
    </recommendedName>
</protein>
<dbReference type="PANTHER" id="PTHR43135:SF3">
    <property type="entry name" value="ALPHA-D-RIBOSE 1-METHYLPHOSPHONATE 5-TRIPHOSPHATE DIPHOSPHATASE"/>
    <property type="match status" value="1"/>
</dbReference>
<keyword evidence="3" id="KW-1185">Reference proteome</keyword>
<dbReference type="Gene3D" id="2.30.40.10">
    <property type="entry name" value="Urease, subunit C, domain 1"/>
    <property type="match status" value="1"/>
</dbReference>
<reference evidence="2 3" key="1">
    <citation type="submission" date="2018-09" db="EMBL/GenBank/DDBJ databases">
        <title>Altererythrobacter sp.Ery1 and Ery12, the genome sequencing of novel strains in genus Alterythrobacter.</title>
        <authorList>
            <person name="Cheng H."/>
            <person name="Wu Y.-H."/>
            <person name="Fang C."/>
            <person name="Xu X.-W."/>
        </authorList>
    </citation>
    <scope>NUCLEOTIDE SEQUENCE [LARGE SCALE GENOMIC DNA]</scope>
    <source>
        <strain evidence="2 3">Ery12</strain>
    </source>
</reference>
<organism evidence="2 3">
    <name type="scientific">Tsuneonella suprasediminis</name>
    <dbReference type="NCBI Taxonomy" id="2306996"/>
    <lineage>
        <taxon>Bacteria</taxon>
        <taxon>Pseudomonadati</taxon>
        <taxon>Pseudomonadota</taxon>
        <taxon>Alphaproteobacteria</taxon>
        <taxon>Sphingomonadales</taxon>
        <taxon>Erythrobacteraceae</taxon>
        <taxon>Tsuneonella</taxon>
    </lineage>
</organism>
<name>A0A419R444_9SPHN</name>
<dbReference type="Gene3D" id="3.30.110.90">
    <property type="entry name" value="Amidohydrolase"/>
    <property type="match status" value="1"/>
</dbReference>
<comment type="caution">
    <text evidence="2">The sequence shown here is derived from an EMBL/GenBank/DDBJ whole genome shotgun (WGS) entry which is preliminary data.</text>
</comment>
<dbReference type="OrthoDB" id="9766983at2"/>
<sequence length="141" mass="15613">MRFIREYVRQGGHVSVGSDSGGPFQLYGFQTVRELELLLEAGLTPLEVVRAATQNGARVLQQPRMGVLRPGFVADMVILDENPLEDFKVLIGRGPVDKATGRPQRRSRIRAVIVDGRIYDPDRLLADVENIVSAERRGDGS</sequence>
<dbReference type="Gene3D" id="1.20.58.520">
    <property type="entry name" value="Amidohydrolase"/>
    <property type="match status" value="1"/>
</dbReference>
<evidence type="ECO:0000259" key="1">
    <source>
        <dbReference type="Pfam" id="PF01979"/>
    </source>
</evidence>
<dbReference type="SUPFAM" id="SSF51338">
    <property type="entry name" value="Composite domain of metallo-dependent hydrolases"/>
    <property type="match status" value="1"/>
</dbReference>
<dbReference type="AlphaFoldDB" id="A0A419R444"/>
<dbReference type="Pfam" id="PF01979">
    <property type="entry name" value="Amidohydro_1"/>
    <property type="match status" value="1"/>
</dbReference>
<proteinExistence type="predicted"/>
<dbReference type="SUPFAM" id="SSF51556">
    <property type="entry name" value="Metallo-dependent hydrolases"/>
    <property type="match status" value="1"/>
</dbReference>
<dbReference type="GO" id="GO:0016810">
    <property type="term" value="F:hydrolase activity, acting on carbon-nitrogen (but not peptide) bonds"/>
    <property type="evidence" value="ECO:0007669"/>
    <property type="project" value="InterPro"/>
</dbReference>
<dbReference type="PANTHER" id="PTHR43135">
    <property type="entry name" value="ALPHA-D-RIBOSE 1-METHYLPHOSPHONATE 5-TRIPHOSPHATE DIPHOSPHATASE"/>
    <property type="match status" value="1"/>
</dbReference>
<evidence type="ECO:0000313" key="2">
    <source>
        <dbReference type="EMBL" id="RJX69102.1"/>
    </source>
</evidence>
<evidence type="ECO:0000313" key="3">
    <source>
        <dbReference type="Proteomes" id="UP000284322"/>
    </source>
</evidence>
<dbReference type="InterPro" id="IPR051781">
    <property type="entry name" value="Metallo-dep_Hydrolase"/>
</dbReference>
<dbReference type="EMBL" id="RAHJ01000014">
    <property type="protein sequence ID" value="RJX69102.1"/>
    <property type="molecule type" value="Genomic_DNA"/>
</dbReference>
<dbReference type="InterPro" id="IPR006680">
    <property type="entry name" value="Amidohydro-rel"/>
</dbReference>